<evidence type="ECO:0000256" key="5">
    <source>
        <dbReference type="ARBA" id="ARBA00022801"/>
    </source>
</evidence>
<evidence type="ECO:0000256" key="6">
    <source>
        <dbReference type="ARBA" id="ARBA00022842"/>
    </source>
</evidence>
<proteinExistence type="inferred from homology"/>
<dbReference type="OrthoDB" id="4913at2"/>
<dbReference type="InterPro" id="IPR005238">
    <property type="entry name" value="ComB-like"/>
</dbReference>
<evidence type="ECO:0000313" key="9">
    <source>
        <dbReference type="EMBL" id="SNS95806.1"/>
    </source>
</evidence>
<dbReference type="GO" id="GO:0000287">
    <property type="term" value="F:magnesium ion binding"/>
    <property type="evidence" value="ECO:0007669"/>
    <property type="project" value="UniProtKB-UniRule"/>
</dbReference>
<evidence type="ECO:0000256" key="4">
    <source>
        <dbReference type="ARBA" id="ARBA00021948"/>
    </source>
</evidence>
<dbReference type="PANTHER" id="PTHR37311">
    <property type="entry name" value="2-PHOSPHOSULFOLACTATE PHOSPHATASE-RELATED"/>
    <property type="match status" value="1"/>
</dbReference>
<keyword evidence="6 8" id="KW-0460">Magnesium</keyword>
<keyword evidence="5 8" id="KW-0378">Hydrolase</keyword>
<evidence type="ECO:0000256" key="8">
    <source>
        <dbReference type="HAMAP-Rule" id="MF_00490"/>
    </source>
</evidence>
<comment type="similarity">
    <text evidence="2 8">Belongs to the ComB family.</text>
</comment>
<evidence type="ECO:0000313" key="10">
    <source>
        <dbReference type="Proteomes" id="UP000198393"/>
    </source>
</evidence>
<dbReference type="Gene3D" id="3.90.1560.10">
    <property type="entry name" value="ComB-like"/>
    <property type="match status" value="1"/>
</dbReference>
<dbReference type="SUPFAM" id="SSF142823">
    <property type="entry name" value="ComB-like"/>
    <property type="match status" value="1"/>
</dbReference>
<dbReference type="HAMAP" id="MF_00490">
    <property type="entry name" value="ComB"/>
    <property type="match status" value="1"/>
</dbReference>
<evidence type="ECO:0000256" key="7">
    <source>
        <dbReference type="ARBA" id="ARBA00033711"/>
    </source>
</evidence>
<gene>
    <name evidence="8" type="primary">comB</name>
    <name evidence="9" type="ORF">SAMN05421640_1775</name>
</gene>
<dbReference type="GO" id="GO:0050545">
    <property type="term" value="F:sulfopyruvate decarboxylase activity"/>
    <property type="evidence" value="ECO:0007669"/>
    <property type="project" value="TreeGrafter"/>
</dbReference>
<name>A0A239IPV3_EKHLU</name>
<evidence type="ECO:0000256" key="1">
    <source>
        <dbReference type="ARBA" id="ARBA00001946"/>
    </source>
</evidence>
<comment type="catalytic activity">
    <reaction evidence="7 8">
        <text>(2R)-O-phospho-3-sulfolactate + H2O = (2R)-3-sulfolactate + phosphate</text>
        <dbReference type="Rhea" id="RHEA:23416"/>
        <dbReference type="ChEBI" id="CHEBI:15377"/>
        <dbReference type="ChEBI" id="CHEBI:15597"/>
        <dbReference type="ChEBI" id="CHEBI:43474"/>
        <dbReference type="ChEBI" id="CHEBI:58738"/>
        <dbReference type="EC" id="3.1.3.71"/>
    </reaction>
</comment>
<dbReference type="FunFam" id="3.90.1560.10:FF:000001">
    <property type="entry name" value="Probable 2-phosphosulfolactate phosphatase"/>
    <property type="match status" value="1"/>
</dbReference>
<comment type="cofactor">
    <cofactor evidence="1 8">
        <name>Mg(2+)</name>
        <dbReference type="ChEBI" id="CHEBI:18420"/>
    </cofactor>
</comment>
<dbReference type="PANTHER" id="PTHR37311:SF1">
    <property type="entry name" value="2-PHOSPHOSULFOLACTATE PHOSPHATASE-RELATED"/>
    <property type="match status" value="1"/>
</dbReference>
<organism evidence="9 10">
    <name type="scientific">Ekhidna lutea</name>
    <dbReference type="NCBI Taxonomy" id="447679"/>
    <lineage>
        <taxon>Bacteria</taxon>
        <taxon>Pseudomonadati</taxon>
        <taxon>Bacteroidota</taxon>
        <taxon>Cytophagia</taxon>
        <taxon>Cytophagales</taxon>
        <taxon>Reichenbachiellaceae</taxon>
        <taxon>Ekhidna</taxon>
    </lineage>
</organism>
<sequence length="233" mass="25321">MNTIEVCLTPELIHQHALKGKLVVVVDIFRATSCIVTGLANDVEAIKPVAEVDECKALGTKGYIMAGERDGIMIEGFDIGNSPFDYQSESVKGKKVAISTTNGSKAILLSEEADEIIIGSFLNLDAVAQYILQKKKDVVIHCAGWKGTPNLEDTLFAGALIDECAEEMKPDRDSALVAHQLFIASHENMLGLALQSSHAERLKGFGIEEDLEFCMEENKYPVVPKLVNGELVS</sequence>
<dbReference type="EMBL" id="FZPD01000003">
    <property type="protein sequence ID" value="SNS95806.1"/>
    <property type="molecule type" value="Genomic_DNA"/>
</dbReference>
<dbReference type="InterPro" id="IPR036702">
    <property type="entry name" value="ComB-like_sf"/>
</dbReference>
<evidence type="ECO:0000256" key="2">
    <source>
        <dbReference type="ARBA" id="ARBA00009997"/>
    </source>
</evidence>
<reference evidence="9 10" key="1">
    <citation type="submission" date="2017-06" db="EMBL/GenBank/DDBJ databases">
        <authorList>
            <person name="Kim H.J."/>
            <person name="Triplett B.A."/>
        </authorList>
    </citation>
    <scope>NUCLEOTIDE SEQUENCE [LARGE SCALE GENOMIC DNA]</scope>
    <source>
        <strain evidence="9 10">DSM 19307</strain>
    </source>
</reference>
<dbReference type="EC" id="3.1.3.71" evidence="3 8"/>
<dbReference type="Proteomes" id="UP000198393">
    <property type="component" value="Unassembled WGS sequence"/>
</dbReference>
<accession>A0A239IPV3</accession>
<evidence type="ECO:0000256" key="3">
    <source>
        <dbReference type="ARBA" id="ARBA00012953"/>
    </source>
</evidence>
<keyword evidence="10" id="KW-1185">Reference proteome</keyword>
<dbReference type="RefSeq" id="WP_089356515.1">
    <property type="nucleotide sequence ID" value="NZ_FZPD01000003.1"/>
</dbReference>
<dbReference type="GO" id="GO:0050532">
    <property type="term" value="F:2-phosphosulfolactate phosphatase activity"/>
    <property type="evidence" value="ECO:0007669"/>
    <property type="project" value="UniProtKB-UniRule"/>
</dbReference>
<dbReference type="AlphaFoldDB" id="A0A239IPV3"/>
<dbReference type="Pfam" id="PF04029">
    <property type="entry name" value="2-ph_phosp"/>
    <property type="match status" value="1"/>
</dbReference>
<protein>
    <recommendedName>
        <fullName evidence="4 8">Probable 2-phosphosulfolactate phosphatase</fullName>
        <ecNumber evidence="3 8">3.1.3.71</ecNumber>
    </recommendedName>
</protein>